<gene>
    <name evidence="1" type="ORF">EV679_0775</name>
</gene>
<dbReference type="GeneID" id="99727720"/>
<dbReference type="AlphaFoldDB" id="A0A4V2F1G2"/>
<name>A0A4V2F1G2_9BURK</name>
<protein>
    <recommendedName>
        <fullName evidence="3">Cytoplasmic protein</fullName>
    </recommendedName>
</protein>
<dbReference type="RefSeq" id="WP_127775148.1">
    <property type="nucleotide sequence ID" value="NZ_CBCSEB010000002.1"/>
</dbReference>
<dbReference type="Proteomes" id="UP000292039">
    <property type="component" value="Unassembled WGS sequence"/>
</dbReference>
<comment type="caution">
    <text evidence="1">The sequence shown here is derived from an EMBL/GenBank/DDBJ whole genome shotgun (WGS) entry which is preliminary data.</text>
</comment>
<reference evidence="1 2" key="1">
    <citation type="submission" date="2019-02" db="EMBL/GenBank/DDBJ databases">
        <title>Genomic Encyclopedia of Type Strains, Phase IV (KMG-IV): sequencing the most valuable type-strain genomes for metagenomic binning, comparative biology and taxonomic classification.</title>
        <authorList>
            <person name="Goeker M."/>
        </authorList>
    </citation>
    <scope>NUCLEOTIDE SEQUENCE [LARGE SCALE GENOMIC DNA]</scope>
    <source>
        <strain evidence="1 2">DSM 16618</strain>
    </source>
</reference>
<evidence type="ECO:0008006" key="3">
    <source>
        <dbReference type="Google" id="ProtNLM"/>
    </source>
</evidence>
<accession>A0A4V2F1G2</accession>
<evidence type="ECO:0000313" key="2">
    <source>
        <dbReference type="Proteomes" id="UP000292039"/>
    </source>
</evidence>
<evidence type="ECO:0000313" key="1">
    <source>
        <dbReference type="EMBL" id="RZS73577.1"/>
    </source>
</evidence>
<dbReference type="OrthoDB" id="6579773at2"/>
<organism evidence="1 2">
    <name type="scientific">Kerstersia gyiorum</name>
    <dbReference type="NCBI Taxonomy" id="206506"/>
    <lineage>
        <taxon>Bacteria</taxon>
        <taxon>Pseudomonadati</taxon>
        <taxon>Pseudomonadota</taxon>
        <taxon>Betaproteobacteria</taxon>
        <taxon>Burkholderiales</taxon>
        <taxon>Alcaligenaceae</taxon>
        <taxon>Kerstersia</taxon>
    </lineage>
</organism>
<dbReference type="EMBL" id="SGWZ01000001">
    <property type="protein sequence ID" value="RZS73577.1"/>
    <property type="molecule type" value="Genomic_DNA"/>
</dbReference>
<proteinExistence type="predicted"/>
<sequence>MPTYRLIIQQHGKLLGHFESSASWSRAAIEEIASRLPATAGYQLELLAEDGERRLLESTPEGVRLLAREPIFKPASWQQPALAES</sequence>